<organism evidence="8 9">
    <name type="scientific">Benzoatithermus flavus</name>
    <dbReference type="NCBI Taxonomy" id="3108223"/>
    <lineage>
        <taxon>Bacteria</taxon>
        <taxon>Pseudomonadati</taxon>
        <taxon>Pseudomonadota</taxon>
        <taxon>Alphaproteobacteria</taxon>
        <taxon>Geminicoccales</taxon>
        <taxon>Geminicoccaceae</taxon>
        <taxon>Benzoatithermus</taxon>
    </lineage>
</organism>
<evidence type="ECO:0000313" key="9">
    <source>
        <dbReference type="Proteomes" id="UP001375743"/>
    </source>
</evidence>
<keyword evidence="4" id="KW-0560">Oxidoreductase</keyword>
<comment type="cofactor">
    <cofactor evidence="1">
        <name>Fe cation</name>
        <dbReference type="ChEBI" id="CHEBI:24875"/>
    </cofactor>
</comment>
<dbReference type="SUPFAM" id="SSF50022">
    <property type="entry name" value="ISP domain"/>
    <property type="match status" value="1"/>
</dbReference>
<dbReference type="SUPFAM" id="SSF55961">
    <property type="entry name" value="Bet v1-like"/>
    <property type="match status" value="1"/>
</dbReference>
<dbReference type="Gene3D" id="2.102.10.10">
    <property type="entry name" value="Rieske [2Fe-2S] iron-sulphur domain"/>
    <property type="match status" value="1"/>
</dbReference>
<gene>
    <name evidence="8" type="ORF">U1T56_15920</name>
</gene>
<keyword evidence="6" id="KW-0411">Iron-sulfur</keyword>
<comment type="caution">
    <text evidence="8">The sequence shown here is derived from an EMBL/GenBank/DDBJ whole genome shotgun (WGS) entry which is preliminary data.</text>
</comment>
<protein>
    <submittedName>
        <fullName evidence="8">Aromatic ring-hydroxylating dioxygenase subunit alpha</fullName>
    </submittedName>
</protein>
<dbReference type="PROSITE" id="PS51296">
    <property type="entry name" value="RIESKE"/>
    <property type="match status" value="1"/>
</dbReference>
<keyword evidence="5" id="KW-0408">Iron</keyword>
<dbReference type="PANTHER" id="PTHR43756:SF5">
    <property type="entry name" value="CHOLINE MONOOXYGENASE, CHLOROPLASTIC"/>
    <property type="match status" value="1"/>
</dbReference>
<keyword evidence="2" id="KW-0001">2Fe-2S</keyword>
<evidence type="ECO:0000256" key="3">
    <source>
        <dbReference type="ARBA" id="ARBA00022723"/>
    </source>
</evidence>
<evidence type="ECO:0000256" key="4">
    <source>
        <dbReference type="ARBA" id="ARBA00023002"/>
    </source>
</evidence>
<sequence length="425" mass="47351">MATVLDRSAVAKERLSIGQLIRARRPGYMLPADFYLRQDVFAADLEVMFRRQWLLVGVAADVPEPGDAFTVDIGDASVILVRGDDDHVRAFRNVCRHRGARLLEPGPTTIGKLVCPYHQWTYELTGELAHAQHMGKDFDRSCHGLLPVHLRVVGGFLFVCLAEEAPADIDELARVMEPRLAPYDLANTKVAFEKSIVEEGNWKLTMENNRECYHCAGSHPELTSSFIAADFGFDPDALEGEEAEEVAAHLAKREAKLAEWEAQGFGSCPVEHLSGGDINFRTERLLIAGAGESATLDTRIACKKLLGGIERKELGDLHLWTHTSWSHVFSDHAVCTFVLPLAPDRTLVTSKWLVHKDAVEGVDYDVEALTRVWQATNEQDAALVARAQRGVRDPAYVPGPYSPFTERYLDLFATWYLGRLQAHGY</sequence>
<dbReference type="InterPro" id="IPR036922">
    <property type="entry name" value="Rieske_2Fe-2S_sf"/>
</dbReference>
<reference evidence="8 9" key="1">
    <citation type="submission" date="2024-01" db="EMBL/GenBank/DDBJ databases">
        <title>Multi-omics insights into the function and evolution of sodium benzoate biodegradation pathways in Benzoatithermus flavus gen. nov., sp. nov. from hot spring.</title>
        <authorList>
            <person name="Hu C.-J."/>
            <person name="Li W.-J."/>
        </authorList>
    </citation>
    <scope>NUCLEOTIDE SEQUENCE [LARGE SCALE GENOMIC DNA]</scope>
    <source>
        <strain evidence="8 9">SYSU G07066</strain>
    </source>
</reference>
<name>A0ABU8XTX0_9PROT</name>
<evidence type="ECO:0000256" key="6">
    <source>
        <dbReference type="ARBA" id="ARBA00023014"/>
    </source>
</evidence>
<dbReference type="InterPro" id="IPR015879">
    <property type="entry name" value="Ring_hydroxy_dOase_asu_C_dom"/>
</dbReference>
<evidence type="ECO:0000313" key="8">
    <source>
        <dbReference type="EMBL" id="MEK0084643.1"/>
    </source>
</evidence>
<evidence type="ECO:0000256" key="1">
    <source>
        <dbReference type="ARBA" id="ARBA00001962"/>
    </source>
</evidence>
<evidence type="ECO:0000256" key="2">
    <source>
        <dbReference type="ARBA" id="ARBA00022714"/>
    </source>
</evidence>
<dbReference type="CDD" id="cd03469">
    <property type="entry name" value="Rieske_RO_Alpha_N"/>
    <property type="match status" value="1"/>
</dbReference>
<evidence type="ECO:0000256" key="5">
    <source>
        <dbReference type="ARBA" id="ARBA00023004"/>
    </source>
</evidence>
<keyword evidence="8" id="KW-0223">Dioxygenase</keyword>
<dbReference type="PRINTS" id="PR00090">
    <property type="entry name" value="RNGDIOXGNASE"/>
</dbReference>
<dbReference type="InterPro" id="IPR017941">
    <property type="entry name" value="Rieske_2Fe-2S"/>
</dbReference>
<proteinExistence type="predicted"/>
<accession>A0ABU8XTX0</accession>
<keyword evidence="3" id="KW-0479">Metal-binding</keyword>
<dbReference type="EMBL" id="JBBLZC010000016">
    <property type="protein sequence ID" value="MEK0084643.1"/>
    <property type="molecule type" value="Genomic_DNA"/>
</dbReference>
<feature type="domain" description="Rieske" evidence="7">
    <location>
        <begin position="55"/>
        <end position="159"/>
    </location>
</feature>
<dbReference type="Proteomes" id="UP001375743">
    <property type="component" value="Unassembled WGS sequence"/>
</dbReference>
<dbReference type="RefSeq" id="WP_418160489.1">
    <property type="nucleotide sequence ID" value="NZ_JBBLZC010000016.1"/>
</dbReference>
<dbReference type="PANTHER" id="PTHR43756">
    <property type="entry name" value="CHOLINE MONOOXYGENASE, CHLOROPLASTIC"/>
    <property type="match status" value="1"/>
</dbReference>
<evidence type="ECO:0000259" key="7">
    <source>
        <dbReference type="PROSITE" id="PS51296"/>
    </source>
</evidence>
<keyword evidence="9" id="KW-1185">Reference proteome</keyword>
<dbReference type="CDD" id="cd08884">
    <property type="entry name" value="RHO_alpha_C_GbcA-like"/>
    <property type="match status" value="1"/>
</dbReference>
<dbReference type="Gene3D" id="3.90.380.10">
    <property type="entry name" value="Naphthalene 1,2-dioxygenase Alpha Subunit, Chain A, domain 1"/>
    <property type="match status" value="1"/>
</dbReference>
<dbReference type="Pfam" id="PF00355">
    <property type="entry name" value="Rieske"/>
    <property type="match status" value="1"/>
</dbReference>
<dbReference type="Pfam" id="PF00848">
    <property type="entry name" value="Ring_hydroxyl_A"/>
    <property type="match status" value="1"/>
</dbReference>
<dbReference type="InterPro" id="IPR001663">
    <property type="entry name" value="Rng_hydr_dOase-A"/>
</dbReference>
<dbReference type="GO" id="GO:0051213">
    <property type="term" value="F:dioxygenase activity"/>
    <property type="evidence" value="ECO:0007669"/>
    <property type="project" value="UniProtKB-KW"/>
</dbReference>